<dbReference type="PANTHER" id="PTHR13615:SF3">
    <property type="entry name" value="GLYCOSYLTRANSFERASE-LIKE DOMAIN-CONTAINING PROTEIN 1"/>
    <property type="match status" value="1"/>
</dbReference>
<name>A0A3B0VLV6_9ZZZZ</name>
<dbReference type="InterPro" id="IPR022701">
    <property type="entry name" value="QTMAN_N"/>
</dbReference>
<evidence type="ECO:0000256" key="1">
    <source>
        <dbReference type="ARBA" id="ARBA00009481"/>
    </source>
</evidence>
<evidence type="ECO:0000256" key="6">
    <source>
        <dbReference type="ARBA" id="ARBA00048439"/>
    </source>
</evidence>
<dbReference type="EC" id="2.4.1.110" evidence="4"/>
<evidence type="ECO:0000256" key="2">
    <source>
        <dbReference type="ARBA" id="ARBA00022676"/>
    </source>
</evidence>
<dbReference type="InterPro" id="IPR051862">
    <property type="entry name" value="GT-like_domain_containing_1"/>
</dbReference>
<evidence type="ECO:0000313" key="9">
    <source>
        <dbReference type="EMBL" id="VAW43901.1"/>
    </source>
</evidence>
<dbReference type="PANTHER" id="PTHR13615">
    <property type="entry name" value="GLYCOSYLTRANSFERASE-LIKE 1"/>
    <property type="match status" value="1"/>
</dbReference>
<gene>
    <name evidence="9" type="ORF">MNBD_GAMMA02-796</name>
</gene>
<reference evidence="9" key="1">
    <citation type="submission" date="2018-06" db="EMBL/GenBank/DDBJ databases">
        <authorList>
            <person name="Zhirakovskaya E."/>
        </authorList>
    </citation>
    <scope>NUCLEOTIDE SEQUENCE</scope>
</reference>
<dbReference type="Pfam" id="PF00534">
    <property type="entry name" value="Glycos_transf_1"/>
    <property type="match status" value="1"/>
</dbReference>
<accession>A0A3B0VLV6</accession>
<keyword evidence="2" id="KW-0328">Glycosyltransferase</keyword>
<dbReference type="GO" id="GO:0016438">
    <property type="term" value="F:tRNA-queuosine(34) beta-mannosyltransferase activity"/>
    <property type="evidence" value="ECO:0007669"/>
    <property type="project" value="UniProtKB-EC"/>
</dbReference>
<dbReference type="AlphaFoldDB" id="A0A3B0VLV6"/>
<evidence type="ECO:0000256" key="3">
    <source>
        <dbReference type="ARBA" id="ARBA00022679"/>
    </source>
</evidence>
<evidence type="ECO:0000256" key="4">
    <source>
        <dbReference type="ARBA" id="ARBA00044517"/>
    </source>
</evidence>
<evidence type="ECO:0000259" key="7">
    <source>
        <dbReference type="Pfam" id="PF00534"/>
    </source>
</evidence>
<comment type="catalytic activity">
    <reaction evidence="6">
        <text>queuosine(34) in tRNA(Asp) + GDP-alpha-D-mannose = O-4''-alpha-D-mannosylqueuosine(34) in tRNA(Asp) + GDP + H(+)</text>
        <dbReference type="Rhea" id="RHEA:12885"/>
        <dbReference type="Rhea" id="RHEA-COMP:18572"/>
        <dbReference type="Rhea" id="RHEA-COMP:18581"/>
        <dbReference type="ChEBI" id="CHEBI:15378"/>
        <dbReference type="ChEBI" id="CHEBI:57527"/>
        <dbReference type="ChEBI" id="CHEBI:58189"/>
        <dbReference type="ChEBI" id="CHEBI:194431"/>
        <dbReference type="ChEBI" id="CHEBI:194442"/>
        <dbReference type="EC" id="2.4.1.110"/>
    </reaction>
    <physiologicalReaction direction="left-to-right" evidence="6">
        <dbReference type="Rhea" id="RHEA:12886"/>
    </physiologicalReaction>
</comment>
<comment type="similarity">
    <text evidence="1">Belongs to the glycosyltransferase group 1 family. Glycosyltransferase 4 subfamily.</text>
</comment>
<organism evidence="9">
    <name type="scientific">hydrothermal vent metagenome</name>
    <dbReference type="NCBI Taxonomy" id="652676"/>
    <lineage>
        <taxon>unclassified sequences</taxon>
        <taxon>metagenomes</taxon>
        <taxon>ecological metagenomes</taxon>
    </lineage>
</organism>
<protein>
    <recommendedName>
        <fullName evidence="5">tRNA-queuosine alpha-mannosyltransferase</fullName>
        <ecNumber evidence="4">2.4.1.110</ecNumber>
    </recommendedName>
</protein>
<dbReference type="EMBL" id="UOFA01000045">
    <property type="protein sequence ID" value="VAW43901.1"/>
    <property type="molecule type" value="Genomic_DNA"/>
</dbReference>
<sequence length="356" mass="41050">MSQKRILLLSAYDARSHQYWHRSLVAQFPQHDWQVLTLKDRFFAWRMGVNALNFNAQFDQALRASYDLVIATSMTDLSTLRGLYPNLARIPNILYFHENQFAYPVNNKQHGLIEIQLRTIYAAMAADHLTFNSNYNRSTFLQGIDTFCKKMPDGLPKNLVKSLAQKSSTLPVPIADDCQPPSNKNASSPAIQVVWNHRWEHDKGPETLLELMRLCSHKTQIKFHIIGQQFRTMPPAMQQITEHHHDQCLTLGFIESRTQYIKTLQQADVVLSTAIHDFQGLAMLEAATCGCLPIAPDRLVYPELYPPSNLYLSTPQEPQKEAQAIWQLLENLHQLQSVQTPFNWQQLQPRYEQLLQ</sequence>
<feature type="domain" description="tRNA-queuosine alpha-mannosyltransferase N-terminal" evidence="8">
    <location>
        <begin position="5"/>
        <end position="174"/>
    </location>
</feature>
<dbReference type="SUPFAM" id="SSF53756">
    <property type="entry name" value="UDP-Glycosyltransferase/glycogen phosphorylase"/>
    <property type="match status" value="1"/>
</dbReference>
<keyword evidence="3" id="KW-0808">Transferase</keyword>
<feature type="domain" description="Glycosyl transferase family 1" evidence="7">
    <location>
        <begin position="193"/>
        <end position="331"/>
    </location>
</feature>
<proteinExistence type="inferred from homology"/>
<dbReference type="Gene3D" id="3.40.50.2000">
    <property type="entry name" value="Glycogen Phosphorylase B"/>
    <property type="match status" value="1"/>
</dbReference>
<dbReference type="InterPro" id="IPR001296">
    <property type="entry name" value="Glyco_trans_1"/>
</dbReference>
<evidence type="ECO:0000256" key="5">
    <source>
        <dbReference type="ARBA" id="ARBA00044539"/>
    </source>
</evidence>
<evidence type="ECO:0000259" key="8">
    <source>
        <dbReference type="Pfam" id="PF12038"/>
    </source>
</evidence>
<dbReference type="Pfam" id="PF12038">
    <property type="entry name" value="QTMAN_N"/>
    <property type="match status" value="1"/>
</dbReference>